<evidence type="ECO:0000256" key="5">
    <source>
        <dbReference type="HAMAP-Rule" id="MF_00189"/>
    </source>
</evidence>
<name>A0A3N1Y4N9_9GAMM</name>
<keyword evidence="4 5" id="KW-0472">Membrane</keyword>
<comment type="caution">
    <text evidence="6">The sequence shown here is derived from an EMBL/GenBank/DDBJ whole genome shotgun (WGS) entry which is preliminary data.</text>
</comment>
<keyword evidence="1 5" id="KW-1003">Cell membrane</keyword>
<dbReference type="NCBIfam" id="NF001324">
    <property type="entry name" value="PRK00259.1-2"/>
    <property type="match status" value="1"/>
</dbReference>
<dbReference type="AlphaFoldDB" id="A0A3N1Y4N9"/>
<protein>
    <recommendedName>
        <fullName evidence="5">Inner membrane-spanning protein YciB</fullName>
    </recommendedName>
</protein>
<comment type="similarity">
    <text evidence="5">Belongs to the YciB family.</text>
</comment>
<keyword evidence="2 5" id="KW-0812">Transmembrane</keyword>
<feature type="transmembrane region" description="Helical" evidence="5">
    <location>
        <begin position="60"/>
        <end position="79"/>
    </location>
</feature>
<dbReference type="GO" id="GO:0005886">
    <property type="term" value="C:plasma membrane"/>
    <property type="evidence" value="ECO:0007669"/>
    <property type="project" value="UniProtKB-SubCell"/>
</dbReference>
<keyword evidence="5" id="KW-0997">Cell inner membrane</keyword>
<evidence type="ECO:0000256" key="1">
    <source>
        <dbReference type="ARBA" id="ARBA00022475"/>
    </source>
</evidence>
<evidence type="ECO:0000256" key="2">
    <source>
        <dbReference type="ARBA" id="ARBA00022692"/>
    </source>
</evidence>
<evidence type="ECO:0000313" key="7">
    <source>
        <dbReference type="Proteomes" id="UP000276634"/>
    </source>
</evidence>
<feature type="transmembrane region" description="Helical" evidence="5">
    <location>
        <begin position="162"/>
        <end position="181"/>
    </location>
</feature>
<keyword evidence="3 5" id="KW-1133">Transmembrane helix</keyword>
<dbReference type="HAMAP" id="MF_00189">
    <property type="entry name" value="YciB"/>
    <property type="match status" value="1"/>
</dbReference>
<dbReference type="PANTHER" id="PTHR36917">
    <property type="entry name" value="INTRACELLULAR SEPTATION PROTEIN A-RELATED"/>
    <property type="match status" value="1"/>
</dbReference>
<comment type="caution">
    <text evidence="5">Lacks conserved residue(s) required for the propagation of feature annotation.</text>
</comment>
<comment type="subcellular location">
    <subcellularLocation>
        <location evidence="5">Cell inner membrane</location>
        <topology evidence="5">Multi-pass membrane protein</topology>
    </subcellularLocation>
</comment>
<dbReference type="Proteomes" id="UP000276634">
    <property type="component" value="Unassembled WGS sequence"/>
</dbReference>
<evidence type="ECO:0000256" key="3">
    <source>
        <dbReference type="ARBA" id="ARBA00022989"/>
    </source>
</evidence>
<dbReference type="NCBIfam" id="NF001325">
    <property type="entry name" value="PRK00259.1-3"/>
    <property type="match status" value="1"/>
</dbReference>
<proteinExistence type="inferred from homology"/>
<sequence length="194" mass="22000">MGLIPASKTPRMKLLVDFLPVLLFFAAYQLWDIYVATAAAIVAGALQVAWAWLRHGRVEPMPLVTLAVLVLFGGATLLLHDERFIKWKPTLVNWLFAAGFLASHFVGRRPLIQRLLAANIELPPPVWRRLSWMWIAFFAAMGVINLFVAYRFSTDVWVDFKLFGMLGLTLVFVLVQGLYLARHIAPEQHEEGSR</sequence>
<dbReference type="PANTHER" id="PTHR36917:SF1">
    <property type="entry name" value="INNER MEMBRANE-SPANNING PROTEIN YCIB"/>
    <property type="match status" value="1"/>
</dbReference>
<organism evidence="6 7">
    <name type="scientific">Inmirania thermothiophila</name>
    <dbReference type="NCBI Taxonomy" id="1750597"/>
    <lineage>
        <taxon>Bacteria</taxon>
        <taxon>Pseudomonadati</taxon>
        <taxon>Pseudomonadota</taxon>
        <taxon>Gammaproteobacteria</taxon>
        <taxon>Chromatiales</taxon>
        <taxon>Ectothiorhodospiraceae</taxon>
        <taxon>Inmirania</taxon>
    </lineage>
</organism>
<feature type="transmembrane region" description="Helical" evidence="5">
    <location>
        <begin position="132"/>
        <end position="150"/>
    </location>
</feature>
<comment type="function">
    <text evidence="5">Plays a role in cell envelope biogenesis, maintenance of cell envelope integrity and membrane homeostasis.</text>
</comment>
<keyword evidence="7" id="KW-1185">Reference proteome</keyword>
<dbReference type="InterPro" id="IPR006008">
    <property type="entry name" value="YciB"/>
</dbReference>
<dbReference type="EMBL" id="RJVI01000002">
    <property type="protein sequence ID" value="ROR32257.1"/>
    <property type="molecule type" value="Genomic_DNA"/>
</dbReference>
<accession>A0A3N1Y4N9</accession>
<evidence type="ECO:0000313" key="6">
    <source>
        <dbReference type="EMBL" id="ROR32257.1"/>
    </source>
</evidence>
<dbReference type="NCBIfam" id="TIGR00997">
    <property type="entry name" value="ispZ"/>
    <property type="match status" value="1"/>
</dbReference>
<reference evidence="6 7" key="1">
    <citation type="submission" date="2018-11" db="EMBL/GenBank/DDBJ databases">
        <title>Genomic Encyclopedia of Type Strains, Phase IV (KMG-IV): sequencing the most valuable type-strain genomes for metagenomic binning, comparative biology and taxonomic classification.</title>
        <authorList>
            <person name="Goeker M."/>
        </authorList>
    </citation>
    <scope>NUCLEOTIDE SEQUENCE [LARGE SCALE GENOMIC DNA]</scope>
    <source>
        <strain evidence="6 7">DSM 100275</strain>
    </source>
</reference>
<gene>
    <name evidence="5" type="primary">yciB</name>
    <name evidence="6" type="ORF">EDC57_1454</name>
</gene>
<dbReference type="Pfam" id="PF04279">
    <property type="entry name" value="IspA"/>
    <property type="match status" value="1"/>
</dbReference>
<evidence type="ECO:0000256" key="4">
    <source>
        <dbReference type="ARBA" id="ARBA00023136"/>
    </source>
</evidence>